<organism evidence="2 3">
    <name type="scientific">Gottschalkia acidurici (strain ATCC 7906 / DSM 604 / BCRC 14475 / CIP 104303 / KCTC 5404 / NCIMB 10678 / 9a)</name>
    <name type="common">Clostridium acidurici</name>
    <dbReference type="NCBI Taxonomy" id="1128398"/>
    <lineage>
        <taxon>Bacteria</taxon>
        <taxon>Bacillati</taxon>
        <taxon>Bacillota</taxon>
        <taxon>Tissierellia</taxon>
        <taxon>Tissierellales</taxon>
        <taxon>Gottschalkiaceae</taxon>
        <taxon>Gottschalkia</taxon>
    </lineage>
</organism>
<keyword evidence="2" id="KW-0808">Transferase</keyword>
<proteinExistence type="predicted"/>
<dbReference type="HOGENOM" id="CLU_108933_1_1_9"/>
<dbReference type="EC" id="2.5.1.30" evidence="2"/>
<dbReference type="InterPro" id="IPR010898">
    <property type="entry name" value="Hpre_diP_synth_I"/>
</dbReference>
<evidence type="ECO:0000313" key="3">
    <source>
        <dbReference type="Proteomes" id="UP000006094"/>
    </source>
</evidence>
<protein>
    <submittedName>
        <fullName evidence="2">Heptaprenyl diphosphate synthase component I</fullName>
        <ecNumber evidence="2">2.5.1.30</ecNumber>
    </submittedName>
</protein>
<dbReference type="eggNOG" id="COG4769">
    <property type="taxonomic scope" value="Bacteria"/>
</dbReference>
<gene>
    <name evidence="2" type="ordered locus">Curi_c10040</name>
</gene>
<keyword evidence="3" id="KW-1185">Reference proteome</keyword>
<dbReference type="RefSeq" id="WP_014967155.1">
    <property type="nucleotide sequence ID" value="NC_018664.1"/>
</dbReference>
<dbReference type="InterPro" id="IPR014535">
    <property type="entry name" value="Hpre_diP_synt_I"/>
</dbReference>
<dbReference type="Proteomes" id="UP000006094">
    <property type="component" value="Chromosome"/>
</dbReference>
<evidence type="ECO:0000313" key="2">
    <source>
        <dbReference type="EMBL" id="AFS78018.1"/>
    </source>
</evidence>
<name>K0AVW7_GOTA9</name>
<evidence type="ECO:0000256" key="1">
    <source>
        <dbReference type="SAM" id="Phobius"/>
    </source>
</evidence>
<dbReference type="Pfam" id="PF07456">
    <property type="entry name" value="Hpre_diP_synt_I"/>
    <property type="match status" value="1"/>
</dbReference>
<feature type="transmembrane region" description="Helical" evidence="1">
    <location>
        <begin position="132"/>
        <end position="150"/>
    </location>
</feature>
<dbReference type="AlphaFoldDB" id="K0AVW7"/>
<feature type="transmembrane region" description="Helical" evidence="1">
    <location>
        <begin position="60"/>
        <end position="81"/>
    </location>
</feature>
<keyword evidence="1" id="KW-0812">Transmembrane</keyword>
<dbReference type="OrthoDB" id="9799095at2"/>
<keyword evidence="1" id="KW-1133">Transmembrane helix</keyword>
<dbReference type="STRING" id="1128398.Curi_c10040"/>
<sequence>MNIKKLIFLSLLVSIGLTLSIIENMIPLPIPVPGVKLGLVNMVFLITLVLFGFKEALIVVLLRSITLAVAIGNVSGLMYSIPSSVISTTVMAIVYKNFSNYFSLIGVSLFGAVTYNITQIGVASFIMQNIKIFSYLPIMSLMSIFTGYFVGLGSKFSIDNIKVTLKKYL</sequence>
<dbReference type="EMBL" id="CP003326">
    <property type="protein sequence ID" value="AFS78018.1"/>
    <property type="molecule type" value="Genomic_DNA"/>
</dbReference>
<reference evidence="2 3" key="1">
    <citation type="journal article" date="2012" name="PLoS ONE">
        <title>The purine-utilizing bacterium Clostridium acidurici 9a: a genome-guided metabolic reconsideration.</title>
        <authorList>
            <person name="Hartwich K."/>
            <person name="Poehlein A."/>
            <person name="Daniel R."/>
        </authorList>
    </citation>
    <scope>NUCLEOTIDE SEQUENCE [LARGE SCALE GENOMIC DNA]</scope>
    <source>
        <strain evidence="3">ATCC 7906 / DSM 604 / BCRC 14475 / CIP 104303 / KCTC 5404 / NCIMB 10678 / 9a</strain>
    </source>
</reference>
<dbReference type="PIRSF" id="PIRSF027391">
    <property type="entry name" value="Hpre_diP_synt_I"/>
    <property type="match status" value="1"/>
</dbReference>
<keyword evidence="1" id="KW-0472">Membrane</keyword>
<feature type="transmembrane region" description="Helical" evidence="1">
    <location>
        <begin position="101"/>
        <end position="125"/>
    </location>
</feature>
<feature type="transmembrane region" description="Helical" evidence="1">
    <location>
        <begin position="30"/>
        <end position="53"/>
    </location>
</feature>
<accession>K0AVW7</accession>
<dbReference type="KEGG" id="cad:Curi_c10040"/>
<dbReference type="Gene3D" id="1.10.1760.20">
    <property type="match status" value="1"/>
</dbReference>
<dbReference type="GO" id="GO:0000010">
    <property type="term" value="F:heptaprenyl diphosphate synthase activity"/>
    <property type="evidence" value="ECO:0007669"/>
    <property type="project" value="UniProtKB-EC"/>
</dbReference>